<dbReference type="PROSITE" id="PS51257">
    <property type="entry name" value="PROKAR_LIPOPROTEIN"/>
    <property type="match status" value="1"/>
</dbReference>
<dbReference type="Pfam" id="PF03109">
    <property type="entry name" value="ABC1"/>
    <property type="match status" value="1"/>
</dbReference>
<dbReference type="EMBL" id="HBUF01282343">
    <property type="protein sequence ID" value="CAG6687644.1"/>
    <property type="molecule type" value="Transcribed_RNA"/>
</dbReference>
<keyword evidence="3" id="KW-0418">Kinase</keyword>
<dbReference type="EMBL" id="HBUF01343732">
    <property type="protein sequence ID" value="CAG6707042.1"/>
    <property type="molecule type" value="Transcribed_RNA"/>
</dbReference>
<comment type="similarity">
    <text evidence="1">Belongs to the protein kinase superfamily. ADCK protein kinase family.</text>
</comment>
<dbReference type="GO" id="GO:0016301">
    <property type="term" value="F:kinase activity"/>
    <property type="evidence" value="ECO:0007669"/>
    <property type="project" value="UniProtKB-KW"/>
</dbReference>
<accession>A0A8D8ULH4</accession>
<name>A0A8D8ULH4_9HEMI</name>
<sequence>MLNSIKQRGRLKKLGIFSACVTGLGCVSYGCMNRQQQRAVLNRLGGVKRFIRSSYTVSLISFDYWWSLRDVDEDSAAYPTLLGQVHQRSADRILTMCLTNGGLYIKLGQGLVSLDHVLPRQYPNTLRALQDKCLLRKRGEVDQLFLEDFGCTHSELFESFDENPIAAASLAQVFKAVTKEGVEVAVKVQYIDLRDRFVGDIATVQALLRIAGYLYPKFDFEWVVKELKGPLEQELDFLNEGKNAERCSKDLAHLPYVYIPNILWDKSSTRVLTTEFIHGYKVSDKERLLGEGFCLADVDRKLFTAFGEQIFHTGFVHADPHPGNVLVRRGGDKKAQLVILDHGLYEEVPSDIRQSLCNLWKAIVLNNHEDMRTYSKLLGVNETDYRLFSIAIGQRYISKDPRDTTDTGLDIYKILFTRNSVGNQPRIRFKDLAKDEQDRLRAEILAVHDRTIEIFKSVPSKLMLVTRNINTIRSIAKGHGNPVDRYSIMARSATQGVFKSESSSWWSRLKCLLALSHFEFMLWWTNFRSQLLNIYLKFYMATAEPLVSEMMLEGHAS</sequence>
<keyword evidence="3" id="KW-0808">Transferase</keyword>
<evidence type="ECO:0000313" key="3">
    <source>
        <dbReference type="EMBL" id="CAG6707041.1"/>
    </source>
</evidence>
<dbReference type="InterPro" id="IPR011009">
    <property type="entry name" value="Kinase-like_dom_sf"/>
</dbReference>
<dbReference type="PANTHER" id="PTHR43173:SF28">
    <property type="entry name" value="AARF DOMAIN CONTAINING KINASE 5"/>
    <property type="match status" value="1"/>
</dbReference>
<feature type="domain" description="ABC1 atypical kinase-like" evidence="2">
    <location>
        <begin position="129"/>
        <end position="374"/>
    </location>
</feature>
<dbReference type="EMBL" id="HBUF01343731">
    <property type="protein sequence ID" value="CAG6707041.1"/>
    <property type="molecule type" value="Transcribed_RNA"/>
</dbReference>
<dbReference type="EMBL" id="HBUF01656399">
    <property type="protein sequence ID" value="CAG6787859.1"/>
    <property type="molecule type" value="Transcribed_RNA"/>
</dbReference>
<dbReference type="EMBL" id="HBUF01343736">
    <property type="protein sequence ID" value="CAG6707049.1"/>
    <property type="molecule type" value="Transcribed_RNA"/>
</dbReference>
<dbReference type="AlphaFoldDB" id="A0A8D8ULH4"/>
<evidence type="ECO:0000259" key="2">
    <source>
        <dbReference type="Pfam" id="PF03109"/>
    </source>
</evidence>
<dbReference type="InterPro" id="IPR004147">
    <property type="entry name" value="ABC1_dom"/>
</dbReference>
<protein>
    <submittedName>
        <fullName evidence="3">Uncharacterized aarF domain-containing protein kinase 5</fullName>
    </submittedName>
</protein>
<dbReference type="SUPFAM" id="SSF56112">
    <property type="entry name" value="Protein kinase-like (PK-like)"/>
    <property type="match status" value="1"/>
</dbReference>
<dbReference type="EMBL" id="HBUF01282342">
    <property type="protein sequence ID" value="CAG6687643.1"/>
    <property type="molecule type" value="Transcribed_RNA"/>
</dbReference>
<dbReference type="CDD" id="cd13969">
    <property type="entry name" value="ADCK1-like"/>
    <property type="match status" value="1"/>
</dbReference>
<dbReference type="EMBL" id="HBUF01343730">
    <property type="protein sequence ID" value="CAG6707040.1"/>
    <property type="molecule type" value="Transcribed_RNA"/>
</dbReference>
<dbReference type="InterPro" id="IPR045307">
    <property type="entry name" value="ADCK1_dom"/>
</dbReference>
<organism evidence="3">
    <name type="scientific">Cacopsylla melanoneura</name>
    <dbReference type="NCBI Taxonomy" id="428564"/>
    <lineage>
        <taxon>Eukaryota</taxon>
        <taxon>Metazoa</taxon>
        <taxon>Ecdysozoa</taxon>
        <taxon>Arthropoda</taxon>
        <taxon>Hexapoda</taxon>
        <taxon>Insecta</taxon>
        <taxon>Pterygota</taxon>
        <taxon>Neoptera</taxon>
        <taxon>Paraneoptera</taxon>
        <taxon>Hemiptera</taxon>
        <taxon>Sternorrhyncha</taxon>
        <taxon>Psylloidea</taxon>
        <taxon>Psyllidae</taxon>
        <taxon>Psyllinae</taxon>
        <taxon>Cacopsylla</taxon>
    </lineage>
</organism>
<evidence type="ECO:0000256" key="1">
    <source>
        <dbReference type="ARBA" id="ARBA00009670"/>
    </source>
</evidence>
<proteinExistence type="inferred from homology"/>
<dbReference type="InterPro" id="IPR051130">
    <property type="entry name" value="Mito_struct-func_regulator"/>
</dbReference>
<dbReference type="EMBL" id="HBUF01036155">
    <property type="protein sequence ID" value="CAG6616564.1"/>
    <property type="molecule type" value="Transcribed_RNA"/>
</dbReference>
<reference evidence="3" key="1">
    <citation type="submission" date="2021-05" db="EMBL/GenBank/DDBJ databases">
        <authorList>
            <person name="Alioto T."/>
            <person name="Alioto T."/>
            <person name="Gomez Garrido J."/>
        </authorList>
    </citation>
    <scope>NUCLEOTIDE SEQUENCE</scope>
</reference>
<dbReference type="PANTHER" id="PTHR43173">
    <property type="entry name" value="ABC1 FAMILY PROTEIN"/>
    <property type="match status" value="1"/>
</dbReference>